<gene>
    <name evidence="11" type="ORF">AMSG_06789</name>
</gene>
<evidence type="ECO:0000256" key="6">
    <source>
        <dbReference type="ARBA" id="ARBA00022741"/>
    </source>
</evidence>
<evidence type="ECO:0000256" key="1">
    <source>
        <dbReference type="ARBA" id="ARBA00001946"/>
    </source>
</evidence>
<name>A0A0L0DG34_THETB</name>
<feature type="domain" description="Inositol 1,3,4-trisphosphate 5/6-kinase ATP-grasp" evidence="10">
    <location>
        <begin position="168"/>
        <end position="276"/>
    </location>
</feature>
<dbReference type="RefSeq" id="XP_013756855.1">
    <property type="nucleotide sequence ID" value="XM_013901401.1"/>
</dbReference>
<dbReference type="GO" id="GO:0005737">
    <property type="term" value="C:cytoplasm"/>
    <property type="evidence" value="ECO:0007669"/>
    <property type="project" value="TreeGrafter"/>
</dbReference>
<evidence type="ECO:0000313" key="12">
    <source>
        <dbReference type="Proteomes" id="UP000054408"/>
    </source>
</evidence>
<dbReference type="GO" id="GO:0000287">
    <property type="term" value="F:magnesium ion binding"/>
    <property type="evidence" value="ECO:0007669"/>
    <property type="project" value="InterPro"/>
</dbReference>
<evidence type="ECO:0000313" key="11">
    <source>
        <dbReference type="EMBL" id="KNC50308.1"/>
    </source>
</evidence>
<evidence type="ECO:0000256" key="9">
    <source>
        <dbReference type="ARBA" id="ARBA00022842"/>
    </source>
</evidence>
<accession>A0A0L0DG34</accession>
<keyword evidence="12" id="KW-1185">Reference proteome</keyword>
<dbReference type="InterPro" id="IPR040464">
    <property type="entry name" value="InsP(3)kin_ATP-grasp"/>
</dbReference>
<keyword evidence="6" id="KW-0547">Nucleotide-binding</keyword>
<evidence type="ECO:0000256" key="5">
    <source>
        <dbReference type="ARBA" id="ARBA00022723"/>
    </source>
</evidence>
<dbReference type="PANTHER" id="PTHR14217">
    <property type="entry name" value="INOSITOL-TETRAKISPHOSPHATE 1-KINASE"/>
    <property type="match status" value="1"/>
</dbReference>
<dbReference type="InterPro" id="IPR008656">
    <property type="entry name" value="Inositol_tetrakis-P_1-kinase"/>
</dbReference>
<dbReference type="Pfam" id="PF05770">
    <property type="entry name" value="Ins134_P3_kin"/>
    <property type="match status" value="1"/>
</dbReference>
<comment type="cofactor">
    <cofactor evidence="1">
        <name>Mg(2+)</name>
        <dbReference type="ChEBI" id="CHEBI:18420"/>
    </cofactor>
</comment>
<keyword evidence="8" id="KW-0067">ATP-binding</keyword>
<dbReference type="OrthoDB" id="25308at2759"/>
<evidence type="ECO:0000256" key="7">
    <source>
        <dbReference type="ARBA" id="ARBA00022777"/>
    </source>
</evidence>
<dbReference type="GeneID" id="25565871"/>
<comment type="similarity">
    <text evidence="2">Belongs to the ITPK1 family.</text>
</comment>
<evidence type="ECO:0000256" key="3">
    <source>
        <dbReference type="ARBA" id="ARBA00012017"/>
    </source>
</evidence>
<evidence type="ECO:0000256" key="8">
    <source>
        <dbReference type="ARBA" id="ARBA00022840"/>
    </source>
</evidence>
<dbReference type="GO" id="GO:0032957">
    <property type="term" value="P:inositol trisphosphate metabolic process"/>
    <property type="evidence" value="ECO:0007669"/>
    <property type="project" value="InterPro"/>
</dbReference>
<dbReference type="EMBL" id="GL349461">
    <property type="protein sequence ID" value="KNC50308.1"/>
    <property type="molecule type" value="Genomic_DNA"/>
</dbReference>
<dbReference type="GO" id="GO:0047325">
    <property type="term" value="F:inositol-3,4,5,6-tetrakisphosphate 1-kinase activity"/>
    <property type="evidence" value="ECO:0007669"/>
    <property type="project" value="InterPro"/>
</dbReference>
<dbReference type="AlphaFoldDB" id="A0A0L0DG34"/>
<reference evidence="11 12" key="1">
    <citation type="submission" date="2010-05" db="EMBL/GenBank/DDBJ databases">
        <title>The Genome Sequence of Thecamonas trahens ATCC 50062.</title>
        <authorList>
            <consortium name="The Broad Institute Genome Sequencing Platform"/>
            <person name="Russ C."/>
            <person name="Cuomo C."/>
            <person name="Shea T."/>
            <person name="Young S.K."/>
            <person name="Zeng Q."/>
            <person name="Koehrsen M."/>
            <person name="Haas B."/>
            <person name="Borodovsky M."/>
            <person name="Guigo R."/>
            <person name="Alvarado L."/>
            <person name="Berlin A."/>
            <person name="Bochicchio J."/>
            <person name="Borenstein D."/>
            <person name="Chapman S."/>
            <person name="Chen Z."/>
            <person name="Freedman E."/>
            <person name="Gellesch M."/>
            <person name="Goldberg J."/>
            <person name="Griggs A."/>
            <person name="Gujja S."/>
            <person name="Heilman E."/>
            <person name="Heiman D."/>
            <person name="Hepburn T."/>
            <person name="Howarth C."/>
            <person name="Jen D."/>
            <person name="Larson L."/>
            <person name="Mehta T."/>
            <person name="Park D."/>
            <person name="Pearson M."/>
            <person name="Roberts A."/>
            <person name="Saif S."/>
            <person name="Shenoy N."/>
            <person name="Sisk P."/>
            <person name="Stolte C."/>
            <person name="Sykes S."/>
            <person name="Thomson T."/>
            <person name="Walk T."/>
            <person name="White J."/>
            <person name="Yandava C."/>
            <person name="Burger G."/>
            <person name="Gray M.W."/>
            <person name="Holland P.W.H."/>
            <person name="King N."/>
            <person name="Lang F.B.F."/>
            <person name="Roger A.J."/>
            <person name="Ruiz-Trillo I."/>
            <person name="Lander E."/>
            <person name="Nusbaum C."/>
        </authorList>
    </citation>
    <scope>NUCLEOTIDE SEQUENCE [LARGE SCALE GENOMIC DNA]</scope>
    <source>
        <strain evidence="11 12">ATCC 50062</strain>
    </source>
</reference>
<proteinExistence type="inferred from homology"/>
<dbReference type="PANTHER" id="PTHR14217:SF1">
    <property type="entry name" value="INOSITOL-TETRAKISPHOSPHATE 1-KINASE"/>
    <property type="match status" value="1"/>
</dbReference>
<dbReference type="GO" id="GO:0052725">
    <property type="term" value="F:inositol-1,3,4-trisphosphate 6-kinase activity"/>
    <property type="evidence" value="ECO:0007669"/>
    <property type="project" value="InterPro"/>
</dbReference>
<keyword evidence="9" id="KW-0460">Magnesium</keyword>
<dbReference type="GO" id="GO:0005524">
    <property type="term" value="F:ATP binding"/>
    <property type="evidence" value="ECO:0007669"/>
    <property type="project" value="UniProtKB-KW"/>
</dbReference>
<evidence type="ECO:0000256" key="4">
    <source>
        <dbReference type="ARBA" id="ARBA00022679"/>
    </source>
</evidence>
<evidence type="ECO:0000256" key="2">
    <source>
        <dbReference type="ARBA" id="ARBA00009601"/>
    </source>
</evidence>
<sequence>MTDVFTGVTFGLETPRQARCACTAQDALVLEAMRAVEDLGPRARVWLLQPLHPLVAVVDRLLTLDLFQSALAPLGVAVPPSVPLVLDAVRLRALLEGDDDVIDTAGLSWPIIVKARAASASKISHQLLAPCLVRFVASYCAAVCAAPAPHPVTDSDGVLVATLCDSCAPHVILQSHIDHPGVVHKLYVSGKRVDQVCKPSLRSLADDTTVPNADLALAFTAKELPPPLAPQDAVDLDGAAAVAAVAPQLVDAFSTALGLDLYGVDLVTETNSGQLYADALRRHP</sequence>
<keyword evidence="7" id="KW-0418">Kinase</keyword>
<dbReference type="EC" id="2.7.1.159" evidence="3"/>
<protein>
    <recommendedName>
        <fullName evidence="3">inositol-1,3,4-trisphosphate 5/6-kinase</fullName>
        <ecNumber evidence="3">2.7.1.159</ecNumber>
    </recommendedName>
</protein>
<keyword evidence="4" id="KW-0808">Transferase</keyword>
<organism evidence="11 12">
    <name type="scientific">Thecamonas trahens ATCC 50062</name>
    <dbReference type="NCBI Taxonomy" id="461836"/>
    <lineage>
        <taxon>Eukaryota</taxon>
        <taxon>Apusozoa</taxon>
        <taxon>Apusomonadida</taxon>
        <taxon>Apusomonadidae</taxon>
        <taxon>Thecamonas</taxon>
    </lineage>
</organism>
<dbReference type="Proteomes" id="UP000054408">
    <property type="component" value="Unassembled WGS sequence"/>
</dbReference>
<dbReference type="GO" id="GO:0052726">
    <property type="term" value="F:inositol-1,3,4-trisphosphate 5-kinase activity"/>
    <property type="evidence" value="ECO:0007669"/>
    <property type="project" value="InterPro"/>
</dbReference>
<evidence type="ECO:0000259" key="10">
    <source>
        <dbReference type="Pfam" id="PF05770"/>
    </source>
</evidence>
<keyword evidence="5" id="KW-0479">Metal-binding</keyword>
<dbReference type="Gene3D" id="3.30.470.20">
    <property type="entry name" value="ATP-grasp fold, B domain"/>
    <property type="match status" value="1"/>
</dbReference>